<evidence type="ECO:0000313" key="1">
    <source>
        <dbReference type="EMBL" id="EMD32914.1"/>
    </source>
</evidence>
<accession>M2PBJ5</accession>
<dbReference type="HOGENOM" id="CLU_1677655_0_0_1"/>
<dbReference type="AlphaFoldDB" id="M2PBJ5"/>
<name>M2PBJ5_CERS8</name>
<evidence type="ECO:0000313" key="2">
    <source>
        <dbReference type="Proteomes" id="UP000016930"/>
    </source>
</evidence>
<organism evidence="1 2">
    <name type="scientific">Ceriporiopsis subvermispora (strain B)</name>
    <name type="common">White-rot fungus</name>
    <name type="synonym">Gelatoporia subvermispora</name>
    <dbReference type="NCBI Taxonomy" id="914234"/>
    <lineage>
        <taxon>Eukaryota</taxon>
        <taxon>Fungi</taxon>
        <taxon>Dikarya</taxon>
        <taxon>Basidiomycota</taxon>
        <taxon>Agaricomycotina</taxon>
        <taxon>Agaricomycetes</taxon>
        <taxon>Polyporales</taxon>
        <taxon>Gelatoporiaceae</taxon>
        <taxon>Gelatoporia</taxon>
    </lineage>
</organism>
<proteinExistence type="predicted"/>
<gene>
    <name evidence="1" type="ORF">CERSUDRAFT_118350</name>
</gene>
<reference evidence="1 2" key="1">
    <citation type="journal article" date="2012" name="Proc. Natl. Acad. Sci. U.S.A.">
        <title>Comparative genomics of Ceriporiopsis subvermispora and Phanerochaete chrysosporium provide insight into selective ligninolysis.</title>
        <authorList>
            <person name="Fernandez-Fueyo E."/>
            <person name="Ruiz-Duenas F.J."/>
            <person name="Ferreira P."/>
            <person name="Floudas D."/>
            <person name="Hibbett D.S."/>
            <person name="Canessa P."/>
            <person name="Larrondo L.F."/>
            <person name="James T.Y."/>
            <person name="Seelenfreund D."/>
            <person name="Lobos S."/>
            <person name="Polanco R."/>
            <person name="Tello M."/>
            <person name="Honda Y."/>
            <person name="Watanabe T."/>
            <person name="Watanabe T."/>
            <person name="Ryu J.S."/>
            <person name="Kubicek C.P."/>
            <person name="Schmoll M."/>
            <person name="Gaskell J."/>
            <person name="Hammel K.E."/>
            <person name="St John F.J."/>
            <person name="Vanden Wymelenberg A."/>
            <person name="Sabat G."/>
            <person name="Splinter BonDurant S."/>
            <person name="Syed K."/>
            <person name="Yadav J.S."/>
            <person name="Doddapaneni H."/>
            <person name="Subramanian V."/>
            <person name="Lavin J.L."/>
            <person name="Oguiza J.A."/>
            <person name="Perez G."/>
            <person name="Pisabarro A.G."/>
            <person name="Ramirez L."/>
            <person name="Santoyo F."/>
            <person name="Master E."/>
            <person name="Coutinho P.M."/>
            <person name="Henrissat B."/>
            <person name="Lombard V."/>
            <person name="Magnuson J.K."/>
            <person name="Kuees U."/>
            <person name="Hori C."/>
            <person name="Igarashi K."/>
            <person name="Samejima M."/>
            <person name="Held B.W."/>
            <person name="Barry K.W."/>
            <person name="LaButti K.M."/>
            <person name="Lapidus A."/>
            <person name="Lindquist E.A."/>
            <person name="Lucas S.M."/>
            <person name="Riley R."/>
            <person name="Salamov A.A."/>
            <person name="Hoffmeister D."/>
            <person name="Schwenk D."/>
            <person name="Hadar Y."/>
            <person name="Yarden O."/>
            <person name="de Vries R.P."/>
            <person name="Wiebenga A."/>
            <person name="Stenlid J."/>
            <person name="Eastwood D."/>
            <person name="Grigoriev I.V."/>
            <person name="Berka R.M."/>
            <person name="Blanchette R.A."/>
            <person name="Kersten P."/>
            <person name="Martinez A.T."/>
            <person name="Vicuna R."/>
            <person name="Cullen D."/>
        </authorList>
    </citation>
    <scope>NUCLEOTIDE SEQUENCE [LARGE SCALE GENOMIC DNA]</scope>
    <source>
        <strain evidence="1 2">B</strain>
    </source>
</reference>
<protein>
    <submittedName>
        <fullName evidence="1">Uncharacterized protein</fullName>
    </submittedName>
</protein>
<dbReference type="Proteomes" id="UP000016930">
    <property type="component" value="Unassembled WGS sequence"/>
</dbReference>
<sequence>MTGGAGAGQIKMMLIEQFRQLPPEHVCGISRTVPAYTTVASVITLLPMSPSEAASASSEGGDVSDMIQLATTIGGCECPDVWDIVGQCAGTALGMRGDGRRCGLDSTCYSSPTTGPRTSLPSATFPSLSTTIAERWLHTAHQTHHTIYARTDDVQYI</sequence>
<keyword evidence="2" id="KW-1185">Reference proteome</keyword>
<dbReference type="EMBL" id="KB445808">
    <property type="protein sequence ID" value="EMD32914.1"/>
    <property type="molecule type" value="Genomic_DNA"/>
</dbReference>